<comment type="function">
    <text evidence="1">Plays an important role in membrane trafficking through the secretory apparatus.</text>
</comment>
<dbReference type="PRINTS" id="PR01546">
    <property type="entry name" value="YEAST73DUF"/>
</dbReference>
<dbReference type="Pfam" id="PF19036">
    <property type="entry name" value="Fuz_longin_1"/>
    <property type="match status" value="1"/>
</dbReference>
<feature type="region of interest" description="Disordered" evidence="2">
    <location>
        <begin position="1"/>
        <end position="20"/>
    </location>
</feature>
<organism evidence="6">
    <name type="scientific">Triadica sebifera</name>
    <name type="common">Chinese tallow tree</name>
    <name type="synonym">Sapium sebiferum</name>
    <dbReference type="NCBI Taxonomy" id="139772"/>
    <lineage>
        <taxon>Eukaryota</taxon>
        <taxon>Viridiplantae</taxon>
        <taxon>Streptophyta</taxon>
        <taxon>Embryophyta</taxon>
        <taxon>Tracheophyta</taxon>
        <taxon>Spermatophyta</taxon>
        <taxon>Magnoliopsida</taxon>
        <taxon>eudicotyledons</taxon>
        <taxon>Gunneridae</taxon>
        <taxon>Pentapetalae</taxon>
        <taxon>rosids</taxon>
        <taxon>fabids</taxon>
        <taxon>Malpighiales</taxon>
        <taxon>Euphorbiaceae</taxon>
        <taxon>Euphorbioideae</taxon>
        <taxon>Hippomaneae</taxon>
        <taxon>Triadica</taxon>
    </lineage>
</organism>
<protein>
    <recommendedName>
        <fullName evidence="1">Vacuolar fusion protein MON1 homolog</fullName>
    </recommendedName>
</protein>
<dbReference type="InterPro" id="IPR043970">
    <property type="entry name" value="FUZ/MON1/HPS1_longin_3"/>
</dbReference>
<dbReference type="AlphaFoldDB" id="A0A1Z1G642"/>
<dbReference type="Pfam" id="PF19037">
    <property type="entry name" value="Fuz_longin_2"/>
    <property type="match status" value="1"/>
</dbReference>
<name>A0A1Z1G642_TRISB</name>
<dbReference type="InterPro" id="IPR004353">
    <property type="entry name" value="Mon1"/>
</dbReference>
<accession>A0A1Z1G642</accession>
<feature type="region of interest" description="Disordered" evidence="2">
    <location>
        <begin position="43"/>
        <end position="82"/>
    </location>
</feature>
<evidence type="ECO:0000256" key="2">
    <source>
        <dbReference type="SAM" id="MobiDB-lite"/>
    </source>
</evidence>
<feature type="compositionally biased region" description="Polar residues" evidence="2">
    <location>
        <begin position="125"/>
        <end position="144"/>
    </location>
</feature>
<dbReference type="InterPro" id="IPR043971">
    <property type="entry name" value="FUZ/MON1/HPS1_longin_2"/>
</dbReference>
<dbReference type="PANTHER" id="PTHR13027:SF7">
    <property type="entry name" value="VACUOLAR FUSION PROTEIN MON1 HOMOLOG"/>
    <property type="match status" value="1"/>
</dbReference>
<dbReference type="EMBL" id="KY656697">
    <property type="protein sequence ID" value="ARV78468.1"/>
    <property type="molecule type" value="mRNA"/>
</dbReference>
<feature type="region of interest" description="Disordered" evidence="2">
    <location>
        <begin position="115"/>
        <end position="164"/>
    </location>
</feature>
<feature type="domain" description="FUZ/MON1/HPS1 second Longin" evidence="4">
    <location>
        <begin position="354"/>
        <end position="447"/>
    </location>
</feature>
<sequence>MSSPYDSGGDPNPKPKSLEVQFDSLTFEESNAVIQNDDGSVEPVQESNHFVHNDEASVEPQQEWSFNGPLEDNGNHEESNFQDEIIEFGSNSRRVGGSGDGDGDGASGVVWRRTNSELEMDRPLSPSSSGYAGERGSSSATSGSRMGDLSEDEVHEVGNDGDIDGVLDSQAAWVPGKRHVDEDDASISWRKRKKHFFILSHSGKPIYSRYGDEHKLAGFSATLQAIISFVENGKDRVKSVRAGRHQVVFLVKGPIYLVCISCTEEPYESLRGQLELLYGQMILILTKSVNRCFEKNPKFDMTPLLGGTDVVFSSLIHSFSWNPATFLHAYTCLPLAYATRQAAGAILQDVADSGVLFAILMCKHKVVSLVGAQKASLHPDDMLLLSNFIMSSESFRTSESFSPICLPRYNPMAFLYAYVHYLDVDTYLMLLTTSSDAFYHLKDCRIRIEMALLKSNVLSEVQRSMLEGGMHVEDLPCDPLPRSATAFPNLGQHRQQTDAPERFRESYVGIGGPAGLWHFIYRSIYLDQYVSSEFSSPINSPQQQKRLYRAYQKLYASMHDKGNGPHKTQFRRDENYVLLCWVTPDFELYAAFDPLADKALAIKTCNRVCQWVKDVENEIFLLGASPFSW</sequence>
<feature type="compositionally biased region" description="Acidic residues" evidence="2">
    <location>
        <begin position="149"/>
        <end position="164"/>
    </location>
</feature>
<reference evidence="6" key="1">
    <citation type="submission" date="2017-02" db="EMBL/GenBank/DDBJ databases">
        <title>Selection of suitable reference genes for gene expression studies in Sapium sebiferum using Quantitative Real-Time PCR.</title>
        <authorList>
            <person name="Chen X."/>
            <person name="Mao Y.J."/>
            <person name="Wu L.F."/>
        </authorList>
    </citation>
    <scope>NUCLEOTIDE SEQUENCE</scope>
</reference>
<dbReference type="Pfam" id="PF19038">
    <property type="entry name" value="Fuz_longin_3"/>
    <property type="match status" value="1"/>
</dbReference>
<evidence type="ECO:0000259" key="5">
    <source>
        <dbReference type="Pfam" id="PF19038"/>
    </source>
</evidence>
<evidence type="ECO:0000259" key="3">
    <source>
        <dbReference type="Pfam" id="PF19036"/>
    </source>
</evidence>
<dbReference type="GO" id="GO:0016192">
    <property type="term" value="P:vesicle-mediated transport"/>
    <property type="evidence" value="ECO:0007669"/>
    <property type="project" value="InterPro"/>
</dbReference>
<dbReference type="PANTHER" id="PTHR13027">
    <property type="entry name" value="SAND PROTEIN-RELATED"/>
    <property type="match status" value="1"/>
</dbReference>
<comment type="similarity">
    <text evidence="1">Belongs to the MON1/SAND family.</text>
</comment>
<feature type="domain" description="FUZ/MON1/HPS1 first Longin" evidence="3">
    <location>
        <begin position="194"/>
        <end position="315"/>
    </location>
</feature>
<feature type="domain" description="FUZ/MON1/HPS1 third Longin" evidence="5">
    <location>
        <begin position="515"/>
        <end position="615"/>
    </location>
</feature>
<evidence type="ECO:0000313" key="6">
    <source>
        <dbReference type="EMBL" id="ARV78468.1"/>
    </source>
</evidence>
<dbReference type="GO" id="GO:0006623">
    <property type="term" value="P:protein targeting to vacuole"/>
    <property type="evidence" value="ECO:0007669"/>
    <property type="project" value="UniProtKB-UniRule"/>
</dbReference>
<dbReference type="InterPro" id="IPR043972">
    <property type="entry name" value="FUZ/MON1/HPS1_longin_1"/>
</dbReference>
<evidence type="ECO:0000256" key="1">
    <source>
        <dbReference type="RuleBase" id="RU367048"/>
    </source>
</evidence>
<proteinExistence type="evidence at transcript level"/>
<evidence type="ECO:0000259" key="4">
    <source>
        <dbReference type="Pfam" id="PF19037"/>
    </source>
</evidence>